<dbReference type="SUPFAM" id="SSF47598">
    <property type="entry name" value="Ribbon-helix-helix"/>
    <property type="match status" value="1"/>
</dbReference>
<dbReference type="Gene3D" id="1.10.1220.10">
    <property type="entry name" value="Met repressor-like"/>
    <property type="match status" value="1"/>
</dbReference>
<dbReference type="SUPFAM" id="SSF55021">
    <property type="entry name" value="ACT-like"/>
    <property type="match status" value="1"/>
</dbReference>
<dbReference type="PANTHER" id="PTHR34719">
    <property type="entry name" value="NICKEL-RESPONSIVE REGULATOR"/>
    <property type="match status" value="1"/>
</dbReference>
<gene>
    <name evidence="10" type="ORF">GY4MC1_3323</name>
</gene>
<feature type="domain" description="Ribbon-helix-helix protein CopG" evidence="8">
    <location>
        <begin position="9"/>
        <end position="46"/>
    </location>
</feature>
<evidence type="ECO:0000256" key="7">
    <source>
        <dbReference type="HAMAP-Rule" id="MF_00476"/>
    </source>
</evidence>
<dbReference type="NCBIfam" id="NF003381">
    <property type="entry name" value="PRK04460.1"/>
    <property type="match status" value="1"/>
</dbReference>
<feature type="binding site" evidence="7">
    <location>
        <position position="101"/>
    </location>
    <ligand>
        <name>Ni(2+)</name>
        <dbReference type="ChEBI" id="CHEBI:49786"/>
    </ligand>
</feature>
<comment type="similarity">
    <text evidence="1 7">Belongs to the transcriptional regulatory CopG/NikR family.</text>
</comment>
<sequence>MLKNEELIRFGVSFPASLLEQFDQYIKEQGYTNRSEAIRDLARKAIIEPSRLNPDDNVAGVIIMVYNHHISDLPIFLKNVQHEFHHDIISTMHIHLNHTQCLEVVVVRGKLVNLRSLHQQIQVQKGVFYAEMSVTYLDDSLPGDQL</sequence>
<feature type="binding site" evidence="7">
    <location>
        <position position="82"/>
    </location>
    <ligand>
        <name>Ni(2+)</name>
        <dbReference type="ChEBI" id="CHEBI:49786"/>
    </ligand>
</feature>
<accession>A0A7U4DMF2</accession>
<feature type="binding site" evidence="7">
    <location>
        <position position="95"/>
    </location>
    <ligand>
        <name>Ni(2+)</name>
        <dbReference type="ChEBI" id="CHEBI:49786"/>
    </ligand>
</feature>
<dbReference type="InterPro" id="IPR050192">
    <property type="entry name" value="CopG/NikR_regulator"/>
</dbReference>
<dbReference type="InterPro" id="IPR013321">
    <property type="entry name" value="Arc_rbn_hlx_hlx"/>
</dbReference>
<keyword evidence="3 7" id="KW-0479">Metal-binding</keyword>
<comment type="function">
    <text evidence="7">Transcriptional regulator.</text>
</comment>
<dbReference type="CDD" id="cd22231">
    <property type="entry name" value="RHH_NikR_HicB-like"/>
    <property type="match status" value="1"/>
</dbReference>
<evidence type="ECO:0000256" key="3">
    <source>
        <dbReference type="ARBA" id="ARBA00022723"/>
    </source>
</evidence>
<dbReference type="EMBL" id="CP002293">
    <property type="protein sequence ID" value="ADP75988.1"/>
    <property type="molecule type" value="Genomic_DNA"/>
</dbReference>
<dbReference type="AlphaFoldDB" id="A0A7U4DMF2"/>
<dbReference type="PANTHER" id="PTHR34719:SF2">
    <property type="entry name" value="NICKEL-RESPONSIVE REGULATOR"/>
    <property type="match status" value="1"/>
</dbReference>
<evidence type="ECO:0000256" key="2">
    <source>
        <dbReference type="ARBA" id="ARBA00022596"/>
    </source>
</evidence>
<evidence type="ECO:0000256" key="1">
    <source>
        <dbReference type="ARBA" id="ARBA00008478"/>
    </source>
</evidence>
<keyword evidence="2 7" id="KW-0533">Nickel</keyword>
<evidence type="ECO:0000259" key="8">
    <source>
        <dbReference type="Pfam" id="PF01402"/>
    </source>
</evidence>
<keyword evidence="4 7" id="KW-0805">Transcription regulation</keyword>
<evidence type="ECO:0000259" key="9">
    <source>
        <dbReference type="Pfam" id="PF08753"/>
    </source>
</evidence>
<dbReference type="InterPro" id="IPR045865">
    <property type="entry name" value="ACT-like_dom_sf"/>
</dbReference>
<evidence type="ECO:0000256" key="4">
    <source>
        <dbReference type="ARBA" id="ARBA00023015"/>
    </source>
</evidence>
<dbReference type="GO" id="GO:0010045">
    <property type="term" value="P:response to nickel cation"/>
    <property type="evidence" value="ECO:0007669"/>
    <property type="project" value="InterPro"/>
</dbReference>
<keyword evidence="5 7" id="KW-0238">DNA-binding</keyword>
<proteinExistence type="inferred from homology"/>
<dbReference type="Pfam" id="PF08753">
    <property type="entry name" value="NikR_C"/>
    <property type="match status" value="1"/>
</dbReference>
<dbReference type="Gene3D" id="3.30.70.1150">
    <property type="entry name" value="ACT-like. Chain A, domain 2"/>
    <property type="match status" value="1"/>
</dbReference>
<dbReference type="NCBIfam" id="NF002815">
    <property type="entry name" value="PRK02967.1"/>
    <property type="match status" value="1"/>
</dbReference>
<evidence type="ECO:0000256" key="6">
    <source>
        <dbReference type="ARBA" id="ARBA00023163"/>
    </source>
</evidence>
<reference evidence="10" key="1">
    <citation type="submission" date="2010-10" db="EMBL/GenBank/DDBJ databases">
        <title>Complete sequence of chromosome of Geobacillus sp. Y4.1MC1.</title>
        <authorList>
            <consortium name="US DOE Joint Genome Institute"/>
            <person name="Lucas S."/>
            <person name="Copeland A."/>
            <person name="Lapidus A."/>
            <person name="Cheng J.-F."/>
            <person name="Bruce D."/>
            <person name="Goodwin L."/>
            <person name="Pitluck S."/>
            <person name="Chertkov O."/>
            <person name="Zhang X."/>
            <person name="Detter J.C."/>
            <person name="Han C."/>
            <person name="Tapia R."/>
            <person name="Land M."/>
            <person name="Hauser L."/>
            <person name="Jeffries C."/>
            <person name="Kyrpides N."/>
            <person name="Ivanova N."/>
            <person name="Ovchinnikova G."/>
            <person name="Brumm P."/>
            <person name="Mead D."/>
            <person name="Woyke T."/>
        </authorList>
    </citation>
    <scope>NUCLEOTIDE SEQUENCE [LARGE SCALE GENOMIC DNA]</scope>
    <source>
        <strain evidence="10">Y4.1MC1</strain>
    </source>
</reference>
<dbReference type="InterPro" id="IPR022988">
    <property type="entry name" value="Ni_resp_reg_NikR"/>
</dbReference>
<name>A0A7U4DMF2_GEOS0</name>
<dbReference type="GO" id="GO:0003677">
    <property type="term" value="F:DNA binding"/>
    <property type="evidence" value="ECO:0007669"/>
    <property type="project" value="UniProtKB-KW"/>
</dbReference>
<dbReference type="InterPro" id="IPR010985">
    <property type="entry name" value="Ribbon_hlx_hlx"/>
</dbReference>
<dbReference type="InterPro" id="IPR027271">
    <property type="entry name" value="Acetolactate_synth/TF_NikR_C"/>
</dbReference>
<dbReference type="InterPro" id="IPR002145">
    <property type="entry name" value="CopG"/>
</dbReference>
<dbReference type="HAMAP" id="MF_00476">
    <property type="entry name" value="NikR"/>
    <property type="match status" value="1"/>
</dbReference>
<dbReference type="NCBIfam" id="NF002169">
    <property type="entry name" value="PRK01002.1"/>
    <property type="match status" value="1"/>
</dbReference>
<comment type="cofactor">
    <cofactor evidence="7">
        <name>Ni(2+)</name>
        <dbReference type="ChEBI" id="CHEBI:49786"/>
    </cofactor>
    <text evidence="7">Binds 1 nickel ion per subunit.</text>
</comment>
<dbReference type="KEGG" id="gmc:GY4MC1_3323"/>
<dbReference type="Pfam" id="PF01402">
    <property type="entry name" value="RHH_1"/>
    <property type="match status" value="1"/>
</dbReference>
<keyword evidence="6 7" id="KW-0804">Transcription</keyword>
<dbReference type="GO" id="GO:0003700">
    <property type="term" value="F:DNA-binding transcription factor activity"/>
    <property type="evidence" value="ECO:0007669"/>
    <property type="project" value="UniProtKB-UniRule"/>
</dbReference>
<protein>
    <recommendedName>
        <fullName evidence="7">Putative nickel-responsive regulator</fullName>
    </recommendedName>
</protein>
<feature type="domain" description="Transcription factor NikR nickel binding C-terminal" evidence="9">
    <location>
        <begin position="59"/>
        <end position="134"/>
    </location>
</feature>
<dbReference type="InterPro" id="IPR014864">
    <property type="entry name" value="TF_NikR_Ni-bd_C"/>
</dbReference>
<organism evidence="10">
    <name type="scientific">Geobacillus sp. (strain Y4.1MC1)</name>
    <dbReference type="NCBI Taxonomy" id="581103"/>
    <lineage>
        <taxon>Bacteria</taxon>
        <taxon>Bacillati</taxon>
        <taxon>Bacillota</taxon>
        <taxon>Bacilli</taxon>
        <taxon>Bacillales</taxon>
        <taxon>Anoxybacillaceae</taxon>
        <taxon>Geobacillus</taxon>
    </lineage>
</organism>
<dbReference type="GO" id="GO:0016151">
    <property type="term" value="F:nickel cation binding"/>
    <property type="evidence" value="ECO:0007669"/>
    <property type="project" value="UniProtKB-UniRule"/>
</dbReference>
<evidence type="ECO:0000256" key="5">
    <source>
        <dbReference type="ARBA" id="ARBA00023125"/>
    </source>
</evidence>
<feature type="binding site" evidence="7">
    <location>
        <position position="93"/>
    </location>
    <ligand>
        <name>Ni(2+)</name>
        <dbReference type="ChEBI" id="CHEBI:49786"/>
    </ligand>
</feature>
<evidence type="ECO:0000313" key="10">
    <source>
        <dbReference type="EMBL" id="ADP75988.1"/>
    </source>
</evidence>